<accession>A0A5B8UXK6</accession>
<proteinExistence type="predicted"/>
<evidence type="ECO:0008006" key="4">
    <source>
        <dbReference type="Google" id="ProtNLM"/>
    </source>
</evidence>
<keyword evidence="3" id="KW-1185">Reference proteome</keyword>
<evidence type="ECO:0000313" key="2">
    <source>
        <dbReference type="EMBL" id="QEC63703.1"/>
    </source>
</evidence>
<protein>
    <recommendedName>
        <fullName evidence="4">DUF4251 domain-containing protein</fullName>
    </recommendedName>
</protein>
<organism evidence="2 3">
    <name type="scientific">Mucilaginibacter ginsenosidivorans</name>
    <dbReference type="NCBI Taxonomy" id="398053"/>
    <lineage>
        <taxon>Bacteria</taxon>
        <taxon>Pseudomonadati</taxon>
        <taxon>Bacteroidota</taxon>
        <taxon>Sphingobacteriia</taxon>
        <taxon>Sphingobacteriales</taxon>
        <taxon>Sphingobacteriaceae</taxon>
        <taxon>Mucilaginibacter</taxon>
    </lineage>
</organism>
<gene>
    <name evidence="2" type="ORF">FRZ54_14340</name>
</gene>
<dbReference type="OrthoDB" id="852824at2"/>
<evidence type="ECO:0000313" key="3">
    <source>
        <dbReference type="Proteomes" id="UP000321479"/>
    </source>
</evidence>
<keyword evidence="1" id="KW-0732">Signal</keyword>
<dbReference type="EMBL" id="CP042436">
    <property type="protein sequence ID" value="QEC63703.1"/>
    <property type="molecule type" value="Genomic_DNA"/>
</dbReference>
<feature type="signal peptide" evidence="1">
    <location>
        <begin position="1"/>
        <end position="19"/>
    </location>
</feature>
<dbReference type="AlphaFoldDB" id="A0A5B8UXK6"/>
<evidence type="ECO:0000256" key="1">
    <source>
        <dbReference type="SAM" id="SignalP"/>
    </source>
</evidence>
<name>A0A5B8UXK6_9SPHI</name>
<dbReference type="KEGG" id="mgin:FRZ54_14340"/>
<reference evidence="2 3" key="1">
    <citation type="journal article" date="2017" name="Curr. Microbiol.">
        <title>Mucilaginibacter ginsenosidivorans sp. nov., Isolated from Soil of Ginseng Field.</title>
        <authorList>
            <person name="Kim M.M."/>
            <person name="Siddiqi M.Z."/>
            <person name="Im W.T."/>
        </authorList>
    </citation>
    <scope>NUCLEOTIDE SEQUENCE [LARGE SCALE GENOMIC DNA]</scope>
    <source>
        <strain evidence="2 3">Gsoil 3017</strain>
    </source>
</reference>
<feature type="chain" id="PRO_5023126070" description="DUF4251 domain-containing protein" evidence="1">
    <location>
        <begin position="20"/>
        <end position="200"/>
    </location>
</feature>
<sequence length="200" mass="21725">MKTFLTFIAFITIAGYSQAQDFTKAMATAKTSYNAGKLEETHFALQQAMQEVDLVVGQEVLKLLPTKMDAMEIVAKDDNVTSNIGYVGATIHRAYAQKDAKKADISIISNSPLVAMTNSILNTPMLGGMMSDGKSKTVKVQGYKARLEKQAGSTADKNDYELLIPLGSAMITFKVDDCTDTEILGFADTIPLQKIAKLIE</sequence>
<dbReference type="RefSeq" id="WP_147032277.1">
    <property type="nucleotide sequence ID" value="NZ_CP042436.1"/>
</dbReference>
<dbReference type="Proteomes" id="UP000321479">
    <property type="component" value="Chromosome"/>
</dbReference>